<dbReference type="InterPro" id="IPR007344">
    <property type="entry name" value="GrpB/CoaE"/>
</dbReference>
<dbReference type="SUPFAM" id="SSF81301">
    <property type="entry name" value="Nucleotidyltransferase"/>
    <property type="match status" value="1"/>
</dbReference>
<keyword evidence="2" id="KW-1185">Reference proteome</keyword>
<dbReference type="AlphaFoldDB" id="A0A919PN65"/>
<protein>
    <recommendedName>
        <fullName evidence="3">GrpB family protein</fullName>
    </recommendedName>
</protein>
<dbReference type="PANTHER" id="PTHR34822:SF1">
    <property type="entry name" value="GRPB FAMILY PROTEIN"/>
    <property type="match status" value="1"/>
</dbReference>
<dbReference type="RefSeq" id="WP_203848926.1">
    <property type="nucleotide sequence ID" value="NZ_BAAAVW010000017.1"/>
</dbReference>
<gene>
    <name evidence="1" type="ORF">Dsi01nite_052380</name>
</gene>
<dbReference type="Proteomes" id="UP000660611">
    <property type="component" value="Unassembled WGS sequence"/>
</dbReference>
<proteinExistence type="predicted"/>
<sequence>MPITVVAYDPDWPSRFGRERAVLEEALAPWLIGGVHHVGSTAVPGLAAKPIIDIVAGVRDLAGAAPAIGVLAEHGYVHAPHRPRAYWFYRTATRSAEHTHHLHLTEPGSDLWRERLAFRDALRGDPALRQEYQALKLSLAESHDVVDGYTADKRDFVARVLASAGVTLAPRPATAVINTLDPGDPR</sequence>
<evidence type="ECO:0000313" key="2">
    <source>
        <dbReference type="Proteomes" id="UP000660611"/>
    </source>
</evidence>
<comment type="caution">
    <text evidence="1">The sequence shown here is derived from an EMBL/GenBank/DDBJ whole genome shotgun (WGS) entry which is preliminary data.</text>
</comment>
<dbReference type="InterPro" id="IPR043519">
    <property type="entry name" value="NT_sf"/>
</dbReference>
<name>A0A919PN65_9ACTN</name>
<dbReference type="EMBL" id="BONQ01000081">
    <property type="protein sequence ID" value="GIG47197.1"/>
    <property type="molecule type" value="Genomic_DNA"/>
</dbReference>
<dbReference type="PANTHER" id="PTHR34822">
    <property type="entry name" value="GRPB DOMAIN PROTEIN (AFU_ORTHOLOGUE AFUA_1G01530)"/>
    <property type="match status" value="1"/>
</dbReference>
<organism evidence="1 2">
    <name type="scientific">Dactylosporangium siamense</name>
    <dbReference type="NCBI Taxonomy" id="685454"/>
    <lineage>
        <taxon>Bacteria</taxon>
        <taxon>Bacillati</taxon>
        <taxon>Actinomycetota</taxon>
        <taxon>Actinomycetes</taxon>
        <taxon>Micromonosporales</taxon>
        <taxon>Micromonosporaceae</taxon>
        <taxon>Dactylosporangium</taxon>
    </lineage>
</organism>
<reference evidence="1" key="1">
    <citation type="submission" date="2021-01" db="EMBL/GenBank/DDBJ databases">
        <title>Whole genome shotgun sequence of Dactylosporangium siamense NBRC 106093.</title>
        <authorList>
            <person name="Komaki H."/>
            <person name="Tamura T."/>
        </authorList>
    </citation>
    <scope>NUCLEOTIDE SEQUENCE</scope>
    <source>
        <strain evidence="1">NBRC 106093</strain>
    </source>
</reference>
<evidence type="ECO:0000313" key="1">
    <source>
        <dbReference type="EMBL" id="GIG47197.1"/>
    </source>
</evidence>
<accession>A0A919PN65</accession>
<dbReference type="Pfam" id="PF04229">
    <property type="entry name" value="GrpB"/>
    <property type="match status" value="1"/>
</dbReference>
<dbReference type="Gene3D" id="3.30.460.10">
    <property type="entry name" value="Beta Polymerase, domain 2"/>
    <property type="match status" value="1"/>
</dbReference>
<evidence type="ECO:0008006" key="3">
    <source>
        <dbReference type="Google" id="ProtNLM"/>
    </source>
</evidence>